<name>A0A9W9FK21_9EURO</name>
<evidence type="ECO:0000313" key="2">
    <source>
        <dbReference type="EMBL" id="KAJ5101539.1"/>
    </source>
</evidence>
<evidence type="ECO:0000256" key="1">
    <source>
        <dbReference type="SAM" id="MobiDB-lite"/>
    </source>
</evidence>
<evidence type="ECO:0000313" key="3">
    <source>
        <dbReference type="Proteomes" id="UP001141434"/>
    </source>
</evidence>
<organism evidence="2 3">
    <name type="scientific">Penicillium alfredii</name>
    <dbReference type="NCBI Taxonomy" id="1506179"/>
    <lineage>
        <taxon>Eukaryota</taxon>
        <taxon>Fungi</taxon>
        <taxon>Dikarya</taxon>
        <taxon>Ascomycota</taxon>
        <taxon>Pezizomycotina</taxon>
        <taxon>Eurotiomycetes</taxon>
        <taxon>Eurotiomycetidae</taxon>
        <taxon>Eurotiales</taxon>
        <taxon>Aspergillaceae</taxon>
        <taxon>Penicillium</taxon>
    </lineage>
</organism>
<keyword evidence="3" id="KW-1185">Reference proteome</keyword>
<accession>A0A9W9FK21</accession>
<dbReference type="GeneID" id="81393511"/>
<comment type="caution">
    <text evidence="2">The sequence shown here is derived from an EMBL/GenBank/DDBJ whole genome shotgun (WGS) entry which is preliminary data.</text>
</comment>
<reference evidence="2" key="1">
    <citation type="submission" date="2022-11" db="EMBL/GenBank/DDBJ databases">
        <authorList>
            <person name="Petersen C."/>
        </authorList>
    </citation>
    <scope>NUCLEOTIDE SEQUENCE</scope>
    <source>
        <strain evidence="2">IBT 34128</strain>
    </source>
</reference>
<gene>
    <name evidence="2" type="ORF">NUU61_003761</name>
</gene>
<dbReference type="Proteomes" id="UP001141434">
    <property type="component" value="Unassembled WGS sequence"/>
</dbReference>
<dbReference type="RefSeq" id="XP_056512370.1">
    <property type="nucleotide sequence ID" value="XM_056654343.1"/>
</dbReference>
<feature type="compositionally biased region" description="Basic and acidic residues" evidence="1">
    <location>
        <begin position="63"/>
        <end position="78"/>
    </location>
</feature>
<feature type="compositionally biased region" description="Polar residues" evidence="1">
    <location>
        <begin position="13"/>
        <end position="30"/>
    </location>
</feature>
<sequence>MFGMSLGNPALASRTNESPKTTQGLDLTSESLRHDKMPASTAANDDSRNPGETPTGGGSDQPAWRHEADSPRAHETTEHNGNSPSSAEEVQYYHHFLDKLLGLISHGNTQTVAQLISVIRSGASHDQILSTIAGLSSEPSTSSAPEQENQNATP</sequence>
<reference evidence="2" key="2">
    <citation type="journal article" date="2023" name="IMA Fungus">
        <title>Comparative genomic study of the Penicillium genus elucidates a diverse pangenome and 15 lateral gene transfer events.</title>
        <authorList>
            <person name="Petersen C."/>
            <person name="Sorensen T."/>
            <person name="Nielsen M.R."/>
            <person name="Sondergaard T.E."/>
            <person name="Sorensen J.L."/>
            <person name="Fitzpatrick D.A."/>
            <person name="Frisvad J.C."/>
            <person name="Nielsen K.L."/>
        </authorList>
    </citation>
    <scope>NUCLEOTIDE SEQUENCE</scope>
    <source>
        <strain evidence="2">IBT 34128</strain>
    </source>
</reference>
<feature type="compositionally biased region" description="Polar residues" evidence="1">
    <location>
        <begin position="79"/>
        <end position="88"/>
    </location>
</feature>
<feature type="region of interest" description="Disordered" evidence="1">
    <location>
        <begin position="1"/>
        <end position="88"/>
    </location>
</feature>
<dbReference type="EMBL" id="JAPMSZ010000005">
    <property type="protein sequence ID" value="KAJ5101539.1"/>
    <property type="molecule type" value="Genomic_DNA"/>
</dbReference>
<protein>
    <submittedName>
        <fullName evidence="2">Uncharacterized protein</fullName>
    </submittedName>
</protein>
<dbReference type="AlphaFoldDB" id="A0A9W9FK21"/>
<proteinExistence type="predicted"/>
<dbReference type="OrthoDB" id="4439444at2759"/>
<feature type="region of interest" description="Disordered" evidence="1">
    <location>
        <begin position="134"/>
        <end position="154"/>
    </location>
</feature>